<evidence type="ECO:0000256" key="2">
    <source>
        <dbReference type="ARBA" id="ARBA00022679"/>
    </source>
</evidence>
<accession>A0A917WI89</accession>
<gene>
    <name evidence="4" type="ORF">GCM10007977_002970</name>
</gene>
<evidence type="ECO:0000259" key="3">
    <source>
        <dbReference type="Pfam" id="PF13649"/>
    </source>
</evidence>
<reference evidence="4" key="2">
    <citation type="submission" date="2020-09" db="EMBL/GenBank/DDBJ databases">
        <authorList>
            <person name="Sun Q."/>
            <person name="Ohkuma M."/>
        </authorList>
    </citation>
    <scope>NUCLEOTIDE SEQUENCE</scope>
    <source>
        <strain evidence="4">JCM 19831</strain>
    </source>
</reference>
<dbReference type="GO" id="GO:0032259">
    <property type="term" value="P:methylation"/>
    <property type="evidence" value="ECO:0007669"/>
    <property type="project" value="UniProtKB-KW"/>
</dbReference>
<evidence type="ECO:0000256" key="1">
    <source>
        <dbReference type="ARBA" id="ARBA00022603"/>
    </source>
</evidence>
<feature type="domain" description="Methyltransferase" evidence="3">
    <location>
        <begin position="50"/>
        <end position="145"/>
    </location>
</feature>
<dbReference type="EMBL" id="BMPI01000002">
    <property type="protein sequence ID" value="GGM05260.1"/>
    <property type="molecule type" value="Genomic_DNA"/>
</dbReference>
<dbReference type="InterPro" id="IPR029063">
    <property type="entry name" value="SAM-dependent_MTases_sf"/>
</dbReference>
<sequence>MTSRTTMLPSQVHFWDRWHVRRGATGEDPLHRELRQRFLELMPAGERVSVADLGCGQGHDAVAFAAAGHTVTAIDFSPVSVEQVRRRAEQVHRSVAALCHNLAEPLPFAAGSMHGVYAHLSLHYFDDATTRLVFTEIWRVLVAGGVLVFSVKSTDDPYFGTGDEVGPNMYCRNGHLRHFFSREYLESLLVDWKQEDVRHCRGRYASHEPSAFFHVVARKPE</sequence>
<dbReference type="InterPro" id="IPR041698">
    <property type="entry name" value="Methyltransf_25"/>
</dbReference>
<dbReference type="SUPFAM" id="SSF53335">
    <property type="entry name" value="S-adenosyl-L-methionine-dependent methyltransferases"/>
    <property type="match status" value="1"/>
</dbReference>
<dbReference type="Pfam" id="PF13649">
    <property type="entry name" value="Methyltransf_25"/>
    <property type="match status" value="1"/>
</dbReference>
<dbReference type="Gene3D" id="3.40.50.150">
    <property type="entry name" value="Vaccinia Virus protein VP39"/>
    <property type="match status" value="1"/>
</dbReference>
<organism evidence="4 5">
    <name type="scientific">Dactylosporangium sucinum</name>
    <dbReference type="NCBI Taxonomy" id="1424081"/>
    <lineage>
        <taxon>Bacteria</taxon>
        <taxon>Bacillati</taxon>
        <taxon>Actinomycetota</taxon>
        <taxon>Actinomycetes</taxon>
        <taxon>Micromonosporales</taxon>
        <taxon>Micromonosporaceae</taxon>
        <taxon>Dactylosporangium</taxon>
    </lineage>
</organism>
<dbReference type="PANTHER" id="PTHR43861:SF1">
    <property type="entry name" value="TRANS-ACONITATE 2-METHYLTRANSFERASE"/>
    <property type="match status" value="1"/>
</dbReference>
<dbReference type="CDD" id="cd02440">
    <property type="entry name" value="AdoMet_MTases"/>
    <property type="match status" value="1"/>
</dbReference>
<keyword evidence="1" id="KW-0489">Methyltransferase</keyword>
<reference evidence="4" key="1">
    <citation type="journal article" date="2014" name="Int. J. Syst. Evol. Microbiol.">
        <title>Complete genome sequence of Corynebacterium casei LMG S-19264T (=DSM 44701T), isolated from a smear-ripened cheese.</title>
        <authorList>
            <consortium name="US DOE Joint Genome Institute (JGI-PGF)"/>
            <person name="Walter F."/>
            <person name="Albersmeier A."/>
            <person name="Kalinowski J."/>
            <person name="Ruckert C."/>
        </authorList>
    </citation>
    <scope>NUCLEOTIDE SEQUENCE</scope>
    <source>
        <strain evidence="4">JCM 19831</strain>
    </source>
</reference>
<dbReference type="Proteomes" id="UP000642070">
    <property type="component" value="Unassembled WGS sequence"/>
</dbReference>
<dbReference type="RefSeq" id="WP_190247831.1">
    <property type="nucleotide sequence ID" value="NZ_BMPI01000002.1"/>
</dbReference>
<comment type="caution">
    <text evidence="4">The sequence shown here is derived from an EMBL/GenBank/DDBJ whole genome shotgun (WGS) entry which is preliminary data.</text>
</comment>
<keyword evidence="2" id="KW-0808">Transferase</keyword>
<dbReference type="GO" id="GO:0008168">
    <property type="term" value="F:methyltransferase activity"/>
    <property type="evidence" value="ECO:0007669"/>
    <property type="project" value="UniProtKB-KW"/>
</dbReference>
<dbReference type="AlphaFoldDB" id="A0A917WI89"/>
<evidence type="ECO:0000313" key="4">
    <source>
        <dbReference type="EMBL" id="GGM05260.1"/>
    </source>
</evidence>
<protein>
    <recommendedName>
        <fullName evidence="3">Methyltransferase domain-containing protein</fullName>
    </recommendedName>
</protein>
<dbReference type="PANTHER" id="PTHR43861">
    <property type="entry name" value="TRANS-ACONITATE 2-METHYLTRANSFERASE-RELATED"/>
    <property type="match status" value="1"/>
</dbReference>
<proteinExistence type="predicted"/>
<evidence type="ECO:0000313" key="5">
    <source>
        <dbReference type="Proteomes" id="UP000642070"/>
    </source>
</evidence>
<keyword evidence="5" id="KW-1185">Reference proteome</keyword>
<name>A0A917WI89_9ACTN</name>